<dbReference type="InterPro" id="IPR051790">
    <property type="entry name" value="Cytochrome_c-biogenesis_DsbD"/>
</dbReference>
<keyword evidence="5 6" id="KW-0472">Membrane</keyword>
<feature type="transmembrane region" description="Helical" evidence="6">
    <location>
        <begin position="169"/>
        <end position="189"/>
    </location>
</feature>
<dbReference type="PANTHER" id="PTHR31272">
    <property type="entry name" value="CYTOCHROME C-TYPE BIOGENESIS PROTEIN HI_1454-RELATED"/>
    <property type="match status" value="1"/>
</dbReference>
<keyword evidence="3 6" id="KW-0812">Transmembrane</keyword>
<gene>
    <name evidence="8" type="ORF">ACFPU1_12240</name>
</gene>
<accession>A0ABW0YM54</accession>
<reference evidence="9" key="1">
    <citation type="journal article" date="2019" name="Int. J. Syst. Evol. Microbiol.">
        <title>The Global Catalogue of Microorganisms (GCM) 10K type strain sequencing project: providing services to taxonomists for standard genome sequencing and annotation.</title>
        <authorList>
            <consortium name="The Broad Institute Genomics Platform"/>
            <consortium name="The Broad Institute Genome Sequencing Center for Infectious Disease"/>
            <person name="Wu L."/>
            <person name="Ma J."/>
        </authorList>
    </citation>
    <scope>NUCLEOTIDE SEQUENCE [LARGE SCALE GENOMIC DNA]</scope>
    <source>
        <strain evidence="9">CECT 7184</strain>
    </source>
</reference>
<feature type="transmembrane region" description="Helical" evidence="6">
    <location>
        <begin position="12"/>
        <end position="37"/>
    </location>
</feature>
<evidence type="ECO:0000256" key="6">
    <source>
        <dbReference type="SAM" id="Phobius"/>
    </source>
</evidence>
<dbReference type="Proteomes" id="UP001596142">
    <property type="component" value="Unassembled WGS sequence"/>
</dbReference>
<dbReference type="PANTHER" id="PTHR31272:SF4">
    <property type="entry name" value="CYTOCHROME C-TYPE BIOGENESIS PROTEIN HI_1454-RELATED"/>
    <property type="match status" value="1"/>
</dbReference>
<comment type="subcellular location">
    <subcellularLocation>
        <location evidence="1">Membrane</location>
        <topology evidence="1">Multi-pass membrane protein</topology>
    </subcellularLocation>
</comment>
<keyword evidence="4 6" id="KW-1133">Transmembrane helix</keyword>
<evidence type="ECO:0000313" key="8">
    <source>
        <dbReference type="EMBL" id="MFC5713553.1"/>
    </source>
</evidence>
<dbReference type="RefSeq" id="WP_385941952.1">
    <property type="nucleotide sequence ID" value="NZ_JBHSOZ010000005.1"/>
</dbReference>
<feature type="transmembrane region" description="Helical" evidence="6">
    <location>
        <begin position="58"/>
        <end position="83"/>
    </location>
</feature>
<dbReference type="InterPro" id="IPR003834">
    <property type="entry name" value="Cyt_c_assmbl_TM_dom"/>
</dbReference>
<evidence type="ECO:0000259" key="7">
    <source>
        <dbReference type="Pfam" id="PF02683"/>
    </source>
</evidence>
<proteinExistence type="inferred from homology"/>
<feature type="transmembrane region" description="Helical" evidence="6">
    <location>
        <begin position="134"/>
        <end position="157"/>
    </location>
</feature>
<comment type="similarity">
    <text evidence="2">Belongs to the DsbD family.</text>
</comment>
<organism evidence="8 9">
    <name type="scientific">Thalassorhabdus alkalitolerans</name>
    <dbReference type="NCBI Taxonomy" id="2282697"/>
    <lineage>
        <taxon>Bacteria</taxon>
        <taxon>Bacillati</taxon>
        <taxon>Bacillota</taxon>
        <taxon>Bacilli</taxon>
        <taxon>Bacillales</taxon>
        <taxon>Bacillaceae</taxon>
        <taxon>Thalassorhabdus</taxon>
    </lineage>
</organism>
<evidence type="ECO:0000256" key="4">
    <source>
        <dbReference type="ARBA" id="ARBA00022989"/>
    </source>
</evidence>
<name>A0ABW0YM54_9BACI</name>
<keyword evidence="9" id="KW-1185">Reference proteome</keyword>
<evidence type="ECO:0000313" key="9">
    <source>
        <dbReference type="Proteomes" id="UP001596142"/>
    </source>
</evidence>
<evidence type="ECO:0000256" key="1">
    <source>
        <dbReference type="ARBA" id="ARBA00004141"/>
    </source>
</evidence>
<comment type="caution">
    <text evidence="8">The sequence shown here is derived from an EMBL/GenBank/DDBJ whole genome shotgun (WGS) entry which is preliminary data.</text>
</comment>
<dbReference type="EMBL" id="JBHSOZ010000005">
    <property type="protein sequence ID" value="MFC5713553.1"/>
    <property type="molecule type" value="Genomic_DNA"/>
</dbReference>
<feature type="transmembrane region" description="Helical" evidence="6">
    <location>
        <begin position="95"/>
        <end position="114"/>
    </location>
</feature>
<sequence length="241" mass="26342">MPYLTEVTIWLAFGAGVISFLSPCIFPLVPAYLAQLTGTTISENQIHAERRMIVSRSLGFILGFTIIFLILGASSTFIGQFFARYNTLIEQLGGIIIVIFGLQMAGIISIRALLSEKKMKHNPKKSTSFASSVVFGLVFAAGWSPCIGLVLGAILTLASQAETMTSGMVMLFVYSIGLGIPFLLVALLYSRSLNKMKKINKIIPRIQKISGYIMIGLGIMLFTGYFQLISSYLARFVPFGI</sequence>
<dbReference type="Pfam" id="PF02683">
    <property type="entry name" value="DsbD_TM"/>
    <property type="match status" value="1"/>
</dbReference>
<feature type="domain" description="Cytochrome C biogenesis protein transmembrane" evidence="7">
    <location>
        <begin position="8"/>
        <end position="222"/>
    </location>
</feature>
<feature type="transmembrane region" description="Helical" evidence="6">
    <location>
        <begin position="209"/>
        <end position="229"/>
    </location>
</feature>
<evidence type="ECO:0000256" key="5">
    <source>
        <dbReference type="ARBA" id="ARBA00023136"/>
    </source>
</evidence>
<evidence type="ECO:0000256" key="3">
    <source>
        <dbReference type="ARBA" id="ARBA00022692"/>
    </source>
</evidence>
<protein>
    <submittedName>
        <fullName evidence="8">Cytochrome c biogenesis CcdA family protein</fullName>
    </submittedName>
</protein>
<evidence type="ECO:0000256" key="2">
    <source>
        <dbReference type="ARBA" id="ARBA00006143"/>
    </source>
</evidence>